<dbReference type="InterPro" id="IPR009164">
    <property type="entry name" value="FBPtase_class3"/>
</dbReference>
<keyword evidence="1 4" id="KW-0378">Hydrolase</keyword>
<comment type="caution">
    <text evidence="5">The sequence shown here is derived from an EMBL/GenBank/DDBJ whole genome shotgun (WGS) entry which is preliminary data.</text>
</comment>
<evidence type="ECO:0000313" key="6">
    <source>
        <dbReference type="Proteomes" id="UP000886817"/>
    </source>
</evidence>
<reference evidence="5" key="2">
    <citation type="submission" date="2021-04" db="EMBL/GenBank/DDBJ databases">
        <authorList>
            <person name="Gilroy R."/>
        </authorList>
    </citation>
    <scope>NUCLEOTIDE SEQUENCE</scope>
    <source>
        <strain evidence="5">ChiSjej1B19-8411</strain>
    </source>
</reference>
<comment type="cofactor">
    <cofactor evidence="4">
        <name>Mn(2+)</name>
        <dbReference type="ChEBI" id="CHEBI:29035"/>
    </cofactor>
</comment>
<dbReference type="HAMAP" id="MF_01854">
    <property type="entry name" value="FBPase_class3"/>
    <property type="match status" value="1"/>
</dbReference>
<dbReference type="Pfam" id="PF06874">
    <property type="entry name" value="FBPase_2"/>
    <property type="match status" value="1"/>
</dbReference>
<evidence type="ECO:0000313" key="5">
    <source>
        <dbReference type="EMBL" id="HIX59490.1"/>
    </source>
</evidence>
<evidence type="ECO:0000256" key="1">
    <source>
        <dbReference type="ARBA" id="ARBA00022801"/>
    </source>
</evidence>
<dbReference type="EC" id="3.1.3.11" evidence="4"/>
<dbReference type="SUPFAM" id="SSF56300">
    <property type="entry name" value="Metallo-dependent phosphatases"/>
    <property type="match status" value="2"/>
</dbReference>
<organism evidence="5 6">
    <name type="scientific">Candidatus Blautia gallistercoris</name>
    <dbReference type="NCBI Taxonomy" id="2838490"/>
    <lineage>
        <taxon>Bacteria</taxon>
        <taxon>Bacillati</taxon>
        <taxon>Bacillota</taxon>
        <taxon>Clostridia</taxon>
        <taxon>Lachnospirales</taxon>
        <taxon>Lachnospiraceae</taxon>
        <taxon>Blautia</taxon>
    </lineage>
</organism>
<dbReference type="AlphaFoldDB" id="A0A9D1WI41"/>
<dbReference type="GO" id="GO:0006094">
    <property type="term" value="P:gluconeogenesis"/>
    <property type="evidence" value="ECO:0007669"/>
    <property type="project" value="UniProtKB-UniRule"/>
</dbReference>
<protein>
    <recommendedName>
        <fullName evidence="4">Fructose-1,6-bisphosphatase class 3</fullName>
        <shortName evidence="4">FBPase class 3</shortName>
        <ecNumber evidence="4">3.1.3.11</ecNumber>
    </recommendedName>
    <alternativeName>
        <fullName evidence="4">D-fructose-1,6-bisphosphate 1-phosphohydrolase class 3</fullName>
    </alternativeName>
</protein>
<dbReference type="PIRSF" id="PIRSF000906">
    <property type="entry name" value="FBPtase_Bacill"/>
    <property type="match status" value="1"/>
</dbReference>
<keyword evidence="3 4" id="KW-0119">Carbohydrate metabolism</keyword>
<accession>A0A9D1WI41</accession>
<keyword evidence="2 4" id="KW-0464">Manganese</keyword>
<dbReference type="InterPro" id="IPR029052">
    <property type="entry name" value="Metallo-depent_PP-like"/>
</dbReference>
<proteinExistence type="inferred from homology"/>
<dbReference type="EMBL" id="DXEX01000158">
    <property type="protein sequence ID" value="HIX59490.1"/>
    <property type="molecule type" value="Genomic_DNA"/>
</dbReference>
<comment type="catalytic activity">
    <reaction evidence="4">
        <text>beta-D-fructose 1,6-bisphosphate + H2O = beta-D-fructose 6-phosphate + phosphate</text>
        <dbReference type="Rhea" id="RHEA:11064"/>
        <dbReference type="ChEBI" id="CHEBI:15377"/>
        <dbReference type="ChEBI" id="CHEBI:32966"/>
        <dbReference type="ChEBI" id="CHEBI:43474"/>
        <dbReference type="ChEBI" id="CHEBI:57634"/>
        <dbReference type="EC" id="3.1.3.11"/>
    </reaction>
</comment>
<comment type="pathway">
    <text evidence="4">Carbohydrate biosynthesis; gluconeogenesis.</text>
</comment>
<dbReference type="GO" id="GO:0042132">
    <property type="term" value="F:fructose 1,6-bisphosphate 1-phosphatase activity"/>
    <property type="evidence" value="ECO:0007669"/>
    <property type="project" value="UniProtKB-UniRule"/>
</dbReference>
<gene>
    <name evidence="4" type="primary">fbp</name>
    <name evidence="5" type="ORF">IAA45_07240</name>
</gene>
<dbReference type="Proteomes" id="UP000886817">
    <property type="component" value="Unassembled WGS sequence"/>
</dbReference>
<reference evidence="5" key="1">
    <citation type="journal article" date="2021" name="PeerJ">
        <title>Extensive microbial diversity within the chicken gut microbiome revealed by metagenomics and culture.</title>
        <authorList>
            <person name="Gilroy R."/>
            <person name="Ravi A."/>
            <person name="Getino M."/>
            <person name="Pursley I."/>
            <person name="Horton D.L."/>
            <person name="Alikhan N.F."/>
            <person name="Baker D."/>
            <person name="Gharbi K."/>
            <person name="Hall N."/>
            <person name="Watson M."/>
            <person name="Adriaenssens E.M."/>
            <person name="Foster-Nyarko E."/>
            <person name="Jarju S."/>
            <person name="Secka A."/>
            <person name="Antonio M."/>
            <person name="Oren A."/>
            <person name="Chaudhuri R.R."/>
            <person name="La Ragione R."/>
            <person name="Hildebrand F."/>
            <person name="Pallen M.J."/>
        </authorList>
    </citation>
    <scope>NUCLEOTIDE SEQUENCE</scope>
    <source>
        <strain evidence="5">ChiSjej1B19-8411</strain>
    </source>
</reference>
<evidence type="ECO:0000256" key="3">
    <source>
        <dbReference type="ARBA" id="ARBA00023277"/>
    </source>
</evidence>
<comment type="similarity">
    <text evidence="4">Belongs to the FBPase class 3 family.</text>
</comment>
<evidence type="ECO:0000256" key="2">
    <source>
        <dbReference type="ARBA" id="ARBA00023211"/>
    </source>
</evidence>
<evidence type="ECO:0000256" key="4">
    <source>
        <dbReference type="HAMAP-Rule" id="MF_01854"/>
    </source>
</evidence>
<sequence length="650" mass="74359">MKKEELRYLQRLAELYPDIDKASTEIINLQSILNLPKGTEHFLSDLHGEYEAFSHVLRNGSGAVRKKIDDVFGHTLSTADKRALATLIYYPKEKIALVKKEEEDMENWYKITLYRLIEVCKTVSSKYTRSKVRKALPKEYAYVIEELITEKSEVLDKGAYYDAIVNTIIDIGRAEDFIIALGELIQRLVVDHLHILGDIYDRGPAPHFIMDKLLEYHSLDIQWGNHDVVWMGAAAGQKTCIANIIRVCARYGNLDILEDGYGINLLPLATFAMNVYGEDPCSCFKIKGESSESQVEQRLTMEMHKAISIIQFKLEGQLYRQRKSFHMEDRCLLHRIDFQNGTIRLEGKTYPLLDTNFPTVDPEDPYSLTAEENEVMERLRSAFTGCEKLQRHMNLLLNKGGLYRVYNGNLLYHGCVPLNEDGSLKEAQVYDKVYKGKALYDVLEIYVRKAFYELDPEEKARGEDMLWYIWAGPNSPLFGKDKMATFERYFLEDKETHAEKKNAYYRLLEQEEVADRILKEFGLEGEEVHIINGHVPVHHTAGESPVKCGGKVLVIDGGFSKAYQKETGIAGYTLIYNSYGLMLAAHEPFTSAEEAVKHESDIVSKRVAVKRTALRQLVGDTDTGENLKERIKELKELLSAYRSGLIVEKK</sequence>
<name>A0A9D1WI41_9FIRM</name>